<dbReference type="AlphaFoldDB" id="A0A371FPV4"/>
<gene>
    <name evidence="1" type="ORF">CR513_39191</name>
</gene>
<evidence type="ECO:0000313" key="1">
    <source>
        <dbReference type="EMBL" id="RDX80282.1"/>
    </source>
</evidence>
<evidence type="ECO:0000313" key="2">
    <source>
        <dbReference type="Proteomes" id="UP000257109"/>
    </source>
</evidence>
<dbReference type="EMBL" id="QJKJ01008267">
    <property type="protein sequence ID" value="RDX80282.1"/>
    <property type="molecule type" value="Genomic_DNA"/>
</dbReference>
<organism evidence="1 2">
    <name type="scientific">Mucuna pruriens</name>
    <name type="common">Velvet bean</name>
    <name type="synonym">Dolichos pruriens</name>
    <dbReference type="NCBI Taxonomy" id="157652"/>
    <lineage>
        <taxon>Eukaryota</taxon>
        <taxon>Viridiplantae</taxon>
        <taxon>Streptophyta</taxon>
        <taxon>Embryophyta</taxon>
        <taxon>Tracheophyta</taxon>
        <taxon>Spermatophyta</taxon>
        <taxon>Magnoliopsida</taxon>
        <taxon>eudicotyledons</taxon>
        <taxon>Gunneridae</taxon>
        <taxon>Pentapetalae</taxon>
        <taxon>rosids</taxon>
        <taxon>fabids</taxon>
        <taxon>Fabales</taxon>
        <taxon>Fabaceae</taxon>
        <taxon>Papilionoideae</taxon>
        <taxon>50 kb inversion clade</taxon>
        <taxon>NPAAA clade</taxon>
        <taxon>indigoferoid/millettioid clade</taxon>
        <taxon>Phaseoleae</taxon>
        <taxon>Mucuna</taxon>
    </lineage>
</organism>
<accession>A0A371FPV4</accession>
<feature type="non-terminal residue" evidence="1">
    <location>
        <position position="248"/>
    </location>
</feature>
<dbReference type="PANTHER" id="PTHR31973">
    <property type="entry name" value="POLYPROTEIN, PUTATIVE-RELATED"/>
    <property type="match status" value="1"/>
</dbReference>
<proteinExistence type="predicted"/>
<dbReference type="Proteomes" id="UP000257109">
    <property type="component" value="Unassembled WGS sequence"/>
</dbReference>
<protein>
    <recommendedName>
        <fullName evidence="3">MULE transposase domain-containing protein</fullName>
    </recommendedName>
</protein>
<dbReference type="OrthoDB" id="1918246at2759"/>
<evidence type="ECO:0008006" key="3">
    <source>
        <dbReference type="Google" id="ProtNLM"/>
    </source>
</evidence>
<name>A0A371FPV4_MUCPR</name>
<dbReference type="PANTHER" id="PTHR31973:SF187">
    <property type="entry name" value="MUTATOR TRANSPOSASE MUDRA PROTEIN"/>
    <property type="match status" value="1"/>
</dbReference>
<keyword evidence="2" id="KW-1185">Reference proteome</keyword>
<reference evidence="1" key="1">
    <citation type="submission" date="2018-05" db="EMBL/GenBank/DDBJ databases">
        <title>Draft genome of Mucuna pruriens seed.</title>
        <authorList>
            <person name="Nnadi N.E."/>
            <person name="Vos R."/>
            <person name="Hasami M.H."/>
            <person name="Devisetty U.K."/>
            <person name="Aguiy J.C."/>
        </authorList>
    </citation>
    <scope>NUCLEOTIDE SEQUENCE [LARGE SCALE GENOMIC DNA]</scope>
    <source>
        <strain evidence="1">JCA_2017</strain>
    </source>
</reference>
<feature type="non-terminal residue" evidence="1">
    <location>
        <position position="1"/>
    </location>
</feature>
<comment type="caution">
    <text evidence="1">The sequence shown here is derived from an EMBL/GenBank/DDBJ whole genome shotgun (WGS) entry which is preliminary data.</text>
</comment>
<sequence>MDGVKYKRSSKSRPSLKNTVVVGFSRIIKHQGEVKKVIKGSIKEQYDRIWEYMNELIRSNLGLKIKIDNIFVLKAPPLFQMFFICLDGCKKDFKARCRSFIGCFLKGYYGGQFMSTIDQDIYIIAYAIFDVENKDKFDPAVKEVMPGIDHMYCVMHLWRNFTKHGKIKIYRLLITLVEFKFNIKIVKRIKKNIRHKHVFSSGLQMHALRPTSMNIQRCIIFETIHVRCLIKKNLKYRSKPILSLAEEI</sequence>